<dbReference type="InterPro" id="IPR050530">
    <property type="entry name" value="GvpA"/>
</dbReference>
<dbReference type="PANTHER" id="PTHR35344:SF4">
    <property type="entry name" value="GAS VESICLE PROTEIN A1"/>
    <property type="match status" value="1"/>
</dbReference>
<keyword evidence="1" id="KW-0304">Gas vesicle</keyword>
<dbReference type="AlphaFoldDB" id="A0A4D4LAK0"/>
<evidence type="ECO:0000256" key="1">
    <source>
        <dbReference type="ARBA" id="ARBA00022987"/>
    </source>
</evidence>
<feature type="region of interest" description="Disordered" evidence="4">
    <location>
        <begin position="1"/>
        <end position="40"/>
    </location>
</feature>
<evidence type="ECO:0000256" key="2">
    <source>
        <dbReference type="ARBA" id="ARBA00035108"/>
    </source>
</evidence>
<sequence>MGRPHDHPHLGNHPGKGAVGSEPRRHRPRRSPEWGTTPAEALGPLGVPLVDLLDRVLATGVVISGDLVIAIAEVPLVRLSLHALLSSVNERVRAPWPDSGPL</sequence>
<evidence type="ECO:0000256" key="3">
    <source>
        <dbReference type="ARBA" id="ARBA00035646"/>
    </source>
</evidence>
<dbReference type="PANTHER" id="PTHR35344">
    <property type="entry name" value="GAS VESICLE STRUCTURAL PROTEIN 2-RELATED"/>
    <property type="match status" value="1"/>
</dbReference>
<protein>
    <recommendedName>
        <fullName evidence="7">Gas vesicle protein</fullName>
    </recommendedName>
</protein>
<evidence type="ECO:0000313" key="5">
    <source>
        <dbReference type="EMBL" id="GDY56070.1"/>
    </source>
</evidence>
<evidence type="ECO:0000313" key="6">
    <source>
        <dbReference type="Proteomes" id="UP000301309"/>
    </source>
</evidence>
<comment type="caution">
    <text evidence="5">The sequence shown here is derived from an EMBL/GenBank/DDBJ whole genome shotgun (WGS) entry which is preliminary data.</text>
</comment>
<keyword evidence="6" id="KW-1185">Reference proteome</keyword>
<dbReference type="Proteomes" id="UP000301309">
    <property type="component" value="Unassembled WGS sequence"/>
</dbReference>
<evidence type="ECO:0008006" key="7">
    <source>
        <dbReference type="Google" id="ProtNLM"/>
    </source>
</evidence>
<dbReference type="GO" id="GO:0012506">
    <property type="term" value="C:vesicle membrane"/>
    <property type="evidence" value="ECO:0007669"/>
    <property type="project" value="InterPro"/>
</dbReference>
<dbReference type="InterPro" id="IPR000638">
    <property type="entry name" value="Gas-vesicle_GvpA-like"/>
</dbReference>
<comment type="similarity">
    <text evidence="3">Belongs to the gas vesicle GvpA family.</text>
</comment>
<comment type="subcellular location">
    <subcellularLocation>
        <location evidence="2">Gas vesicle</location>
    </subcellularLocation>
</comment>
<dbReference type="EMBL" id="BJHW01000001">
    <property type="protein sequence ID" value="GDY56070.1"/>
    <property type="molecule type" value="Genomic_DNA"/>
</dbReference>
<reference evidence="5 6" key="1">
    <citation type="journal article" date="2020" name="Int. J. Syst. Evol. Microbiol.">
        <title>Reclassification of Streptomyces castelarensis and Streptomyces sporoclivatus as later heterotypic synonyms of Streptomyces antimycoticus.</title>
        <authorList>
            <person name="Komaki H."/>
            <person name="Tamura T."/>
        </authorList>
    </citation>
    <scope>NUCLEOTIDE SEQUENCE [LARGE SCALE GENOMIC DNA]</scope>
    <source>
        <strain evidence="5 6">NBRC 13459</strain>
    </source>
</reference>
<dbReference type="GO" id="GO:0031411">
    <property type="term" value="C:gas vesicle"/>
    <property type="evidence" value="ECO:0007669"/>
    <property type="project" value="UniProtKB-SubCell"/>
</dbReference>
<name>A0A4D4LAK0_STRVO</name>
<dbReference type="Pfam" id="PF00741">
    <property type="entry name" value="Gas_vesicle"/>
    <property type="match status" value="1"/>
</dbReference>
<evidence type="ECO:0000256" key="4">
    <source>
        <dbReference type="SAM" id="MobiDB-lite"/>
    </source>
</evidence>
<gene>
    <name evidence="5" type="ORF">SVIO_066930</name>
</gene>
<proteinExistence type="inferred from homology"/>
<organism evidence="5 6">
    <name type="scientific">Streptomyces violaceusniger</name>
    <dbReference type="NCBI Taxonomy" id="68280"/>
    <lineage>
        <taxon>Bacteria</taxon>
        <taxon>Bacillati</taxon>
        <taxon>Actinomycetota</taxon>
        <taxon>Actinomycetes</taxon>
        <taxon>Kitasatosporales</taxon>
        <taxon>Streptomycetaceae</taxon>
        <taxon>Streptomyces</taxon>
        <taxon>Streptomyces violaceusniger group</taxon>
    </lineage>
</organism>
<accession>A0A4D4LAK0</accession>
<dbReference type="GO" id="GO:0005198">
    <property type="term" value="F:structural molecule activity"/>
    <property type="evidence" value="ECO:0007669"/>
    <property type="project" value="InterPro"/>
</dbReference>